<reference evidence="7" key="1">
    <citation type="submission" date="2021-12" db="EMBL/GenBank/DDBJ databases">
        <authorList>
            <person name="Zaccaron A."/>
            <person name="Stergiopoulos I."/>
        </authorList>
    </citation>
    <scope>NUCLEOTIDE SEQUENCE</scope>
    <source>
        <strain evidence="7">Race5_Kim</strain>
    </source>
</reference>
<dbReference type="PANTHER" id="PTHR42973:SF53">
    <property type="entry name" value="FAD-BINDING PCMH-TYPE DOMAIN-CONTAINING PROTEIN-RELATED"/>
    <property type="match status" value="1"/>
</dbReference>
<keyword evidence="5" id="KW-0732">Signal</keyword>
<comment type="similarity">
    <text evidence="1">Belongs to the oxygen-dependent FAD-linked oxidoreductase family.</text>
</comment>
<dbReference type="Gene3D" id="3.30.465.10">
    <property type="match status" value="1"/>
</dbReference>
<evidence type="ECO:0000313" key="8">
    <source>
        <dbReference type="Proteomes" id="UP000756132"/>
    </source>
</evidence>
<evidence type="ECO:0000256" key="2">
    <source>
        <dbReference type="ARBA" id="ARBA00022630"/>
    </source>
</evidence>
<dbReference type="Proteomes" id="UP000756132">
    <property type="component" value="Chromosome 7"/>
</dbReference>
<keyword evidence="7" id="KW-0503">Monooxygenase</keyword>
<dbReference type="OrthoDB" id="2151789at2759"/>
<dbReference type="RefSeq" id="XP_047764331.1">
    <property type="nucleotide sequence ID" value="XM_047909757.1"/>
</dbReference>
<dbReference type="InterPro" id="IPR006094">
    <property type="entry name" value="Oxid_FAD_bind_N"/>
</dbReference>
<evidence type="ECO:0000256" key="5">
    <source>
        <dbReference type="SAM" id="SignalP"/>
    </source>
</evidence>
<keyword evidence="3" id="KW-0274">FAD</keyword>
<keyword evidence="8" id="KW-1185">Reference proteome</keyword>
<dbReference type="AlphaFoldDB" id="A0A9Q8PCK9"/>
<dbReference type="InterPro" id="IPR036318">
    <property type="entry name" value="FAD-bd_PCMH-like_sf"/>
</dbReference>
<protein>
    <submittedName>
        <fullName evidence="7">FAD-dependent monooxygenase</fullName>
    </submittedName>
</protein>
<organism evidence="7 8">
    <name type="scientific">Passalora fulva</name>
    <name type="common">Tomato leaf mold</name>
    <name type="synonym">Cladosporium fulvum</name>
    <dbReference type="NCBI Taxonomy" id="5499"/>
    <lineage>
        <taxon>Eukaryota</taxon>
        <taxon>Fungi</taxon>
        <taxon>Dikarya</taxon>
        <taxon>Ascomycota</taxon>
        <taxon>Pezizomycotina</taxon>
        <taxon>Dothideomycetes</taxon>
        <taxon>Dothideomycetidae</taxon>
        <taxon>Mycosphaerellales</taxon>
        <taxon>Mycosphaerellaceae</taxon>
        <taxon>Fulvia</taxon>
    </lineage>
</organism>
<dbReference type="GO" id="GO:0071949">
    <property type="term" value="F:FAD binding"/>
    <property type="evidence" value="ECO:0007669"/>
    <property type="project" value="InterPro"/>
</dbReference>
<feature type="domain" description="FAD-binding PCMH-type" evidence="6">
    <location>
        <begin position="61"/>
        <end position="232"/>
    </location>
</feature>
<dbReference type="SUPFAM" id="SSF56176">
    <property type="entry name" value="FAD-binding/transporter-associated domain-like"/>
    <property type="match status" value="1"/>
</dbReference>
<evidence type="ECO:0000313" key="7">
    <source>
        <dbReference type="EMBL" id="UJO19965.1"/>
    </source>
</evidence>
<dbReference type="PROSITE" id="PS51257">
    <property type="entry name" value="PROKAR_LIPOPROTEIN"/>
    <property type="match status" value="1"/>
</dbReference>
<dbReference type="OMA" id="GWAVDNI"/>
<dbReference type="KEGG" id="ffu:CLAFUR5_10609"/>
<dbReference type="EMBL" id="CP090169">
    <property type="protein sequence ID" value="UJO19965.1"/>
    <property type="molecule type" value="Genomic_DNA"/>
</dbReference>
<reference evidence="7" key="2">
    <citation type="journal article" date="2022" name="Microb. Genom.">
        <title>A chromosome-scale genome assembly of the tomato pathogen Cladosporium fulvum reveals a compartmentalized genome architecture and the presence of a dispensable chromosome.</title>
        <authorList>
            <person name="Zaccaron A.Z."/>
            <person name="Chen L.H."/>
            <person name="Samaras A."/>
            <person name="Stergiopoulos I."/>
        </authorList>
    </citation>
    <scope>NUCLEOTIDE SEQUENCE</scope>
    <source>
        <strain evidence="7">Race5_Kim</strain>
    </source>
</reference>
<feature type="chain" id="PRO_5040423331" evidence="5">
    <location>
        <begin position="27"/>
        <end position="466"/>
    </location>
</feature>
<keyword evidence="4" id="KW-0560">Oxidoreductase</keyword>
<accession>A0A9Q8PCK9</accession>
<sequence>MANGKSNMLRMLFCFVHLLLFARVQAVTNTTLSCCAQLHRQLPQKLFAYNDHMIPRWSKTADLTPRCSFFPTDAEEVSVALRILANSACPFSIKSGGHSPWPGMNSIDDGVALDLGWINQTTLANDRSHVVLGAGGTWGNAYAKLEPYGVLFPGGRASEVGIGGLTLGGGYSWTTPRTGFVADNVISYEIVLATGSIVIANATSNDDLFMALKGGGNNFGVLTRIWLQCFENHALWGGVAAVDVTRTIGSFLVNTASDHESTLHRPFMDMSPRLRNTLKKKTMAELSEELSAAWPVGQRYLTTSVGIINDREMLQNVQLSMESFYRSTSNAIYPSTFQCTFVYEPLPHFYTAQGELQSGNMLGLNNTSDDYVIVLLQPRWEDANVDLTMYHEAEQWVKNLRNTYPDKVMPLEYLPYAAPWQDPLGSYGEQSLEFMRKVGEKYDPDRVFQKLVPGGFKLDKTGGGAA</sequence>
<name>A0A9Q8PCK9_PASFU</name>
<dbReference type="InterPro" id="IPR016166">
    <property type="entry name" value="FAD-bd_PCMH"/>
</dbReference>
<dbReference type="GeneID" id="71990487"/>
<dbReference type="Pfam" id="PF01565">
    <property type="entry name" value="FAD_binding_4"/>
    <property type="match status" value="1"/>
</dbReference>
<dbReference type="PANTHER" id="PTHR42973">
    <property type="entry name" value="BINDING OXIDOREDUCTASE, PUTATIVE (AFU_ORTHOLOGUE AFUA_1G17690)-RELATED"/>
    <property type="match status" value="1"/>
</dbReference>
<dbReference type="InterPro" id="IPR050416">
    <property type="entry name" value="FAD-linked_Oxidoreductase"/>
</dbReference>
<gene>
    <name evidence="7" type="ORF">CLAFUR5_10609</name>
</gene>
<dbReference type="InterPro" id="IPR016169">
    <property type="entry name" value="FAD-bd_PCMH_sub2"/>
</dbReference>
<evidence type="ECO:0000256" key="1">
    <source>
        <dbReference type="ARBA" id="ARBA00005466"/>
    </source>
</evidence>
<feature type="signal peptide" evidence="5">
    <location>
        <begin position="1"/>
        <end position="26"/>
    </location>
</feature>
<evidence type="ECO:0000256" key="3">
    <source>
        <dbReference type="ARBA" id="ARBA00022827"/>
    </source>
</evidence>
<evidence type="ECO:0000256" key="4">
    <source>
        <dbReference type="ARBA" id="ARBA00023002"/>
    </source>
</evidence>
<proteinExistence type="inferred from homology"/>
<dbReference type="PROSITE" id="PS51387">
    <property type="entry name" value="FAD_PCMH"/>
    <property type="match status" value="1"/>
</dbReference>
<keyword evidence="2" id="KW-0285">Flavoprotein</keyword>
<dbReference type="GO" id="GO:0004497">
    <property type="term" value="F:monooxygenase activity"/>
    <property type="evidence" value="ECO:0007669"/>
    <property type="project" value="UniProtKB-KW"/>
</dbReference>
<evidence type="ECO:0000259" key="6">
    <source>
        <dbReference type="PROSITE" id="PS51387"/>
    </source>
</evidence>